<evidence type="ECO:0000313" key="5">
    <source>
        <dbReference type="EMBL" id="ORZ12177.1"/>
    </source>
</evidence>
<feature type="repeat" description="ANK" evidence="3">
    <location>
        <begin position="737"/>
        <end position="760"/>
    </location>
</feature>
<gene>
    <name evidence="5" type="ORF">BCR41DRAFT_397764</name>
</gene>
<feature type="compositionally biased region" description="Polar residues" evidence="4">
    <location>
        <begin position="448"/>
        <end position="458"/>
    </location>
</feature>
<feature type="compositionally biased region" description="Low complexity" evidence="4">
    <location>
        <begin position="74"/>
        <end position="115"/>
    </location>
</feature>
<feature type="region of interest" description="Disordered" evidence="4">
    <location>
        <begin position="476"/>
        <end position="496"/>
    </location>
</feature>
<dbReference type="PANTHER" id="PTHR24171">
    <property type="entry name" value="ANKYRIN REPEAT DOMAIN-CONTAINING PROTEIN 39-RELATED"/>
    <property type="match status" value="1"/>
</dbReference>
<feature type="region of interest" description="Disordered" evidence="4">
    <location>
        <begin position="534"/>
        <end position="657"/>
    </location>
</feature>
<feature type="region of interest" description="Disordered" evidence="4">
    <location>
        <begin position="1"/>
        <end position="20"/>
    </location>
</feature>
<dbReference type="SUPFAM" id="SSF48403">
    <property type="entry name" value="Ankyrin repeat"/>
    <property type="match status" value="2"/>
</dbReference>
<evidence type="ECO:0008006" key="7">
    <source>
        <dbReference type="Google" id="ProtNLM"/>
    </source>
</evidence>
<feature type="region of interest" description="Disordered" evidence="4">
    <location>
        <begin position="141"/>
        <end position="193"/>
    </location>
</feature>
<dbReference type="EMBL" id="MCFF01000026">
    <property type="protein sequence ID" value="ORZ12177.1"/>
    <property type="molecule type" value="Genomic_DNA"/>
</dbReference>
<dbReference type="PROSITE" id="PS50088">
    <property type="entry name" value="ANK_REPEAT"/>
    <property type="match status" value="3"/>
</dbReference>
<evidence type="ECO:0000256" key="4">
    <source>
        <dbReference type="SAM" id="MobiDB-lite"/>
    </source>
</evidence>
<organism evidence="5 6">
    <name type="scientific">Lobosporangium transversale</name>
    <dbReference type="NCBI Taxonomy" id="64571"/>
    <lineage>
        <taxon>Eukaryota</taxon>
        <taxon>Fungi</taxon>
        <taxon>Fungi incertae sedis</taxon>
        <taxon>Mucoromycota</taxon>
        <taxon>Mortierellomycotina</taxon>
        <taxon>Mortierellomycetes</taxon>
        <taxon>Mortierellales</taxon>
        <taxon>Mortierellaceae</taxon>
        <taxon>Lobosporangium</taxon>
    </lineage>
</organism>
<dbReference type="AlphaFoldDB" id="A0A1Y2GKJ9"/>
<reference evidence="5 6" key="1">
    <citation type="submission" date="2016-07" db="EMBL/GenBank/DDBJ databases">
        <title>Pervasive Adenine N6-methylation of Active Genes in Fungi.</title>
        <authorList>
            <consortium name="DOE Joint Genome Institute"/>
            <person name="Mondo S.J."/>
            <person name="Dannebaum R.O."/>
            <person name="Kuo R.C."/>
            <person name="Labutti K."/>
            <person name="Haridas S."/>
            <person name="Kuo A."/>
            <person name="Salamov A."/>
            <person name="Ahrendt S.R."/>
            <person name="Lipzen A."/>
            <person name="Sullivan W."/>
            <person name="Andreopoulos W.B."/>
            <person name="Clum A."/>
            <person name="Lindquist E."/>
            <person name="Daum C."/>
            <person name="Ramamoorthy G.K."/>
            <person name="Gryganskyi A."/>
            <person name="Culley D."/>
            <person name="Magnuson J.K."/>
            <person name="James T.Y."/>
            <person name="O'Malley M.A."/>
            <person name="Stajich J.E."/>
            <person name="Spatafora J.W."/>
            <person name="Visel A."/>
            <person name="Grigoriev I.V."/>
        </authorList>
    </citation>
    <scope>NUCLEOTIDE SEQUENCE [LARGE SCALE GENOMIC DNA]</scope>
    <source>
        <strain evidence="5 6">NRRL 3116</strain>
    </source>
</reference>
<sequence>MSSTHSKKQDSLQELRTGTVQRLSQHFLQASLSHQPPSRPSSLPIRYQPLTIPQTFKSDGSCSLSSHPPPLPSAPLSSSSSLSNSYFRRYSTSSSSSYSYSPFASTNSNRESTTGTTSAAIATALTYTPHHAQQLPTTQVFLRPSSPSTSKSPPTSSPSSSYQSQPLTSQSLPPAGFISSKDRIGGHSSSSVGSEDSFASALSYIDSPKEPGSPRTVPLWKQMLDAIEREDRVELDRILHAFDFAIVIQTLVTWNISNTDNKYRHDPDVLLDAQELLGPTVDHLNLIQIACFLFNEEMALDLLNFVAKASEELESKKILYEFMGKMWGDGNTTLHLASFLGMADLTKRLLDLGANVYKMNDRKYKPVDCADENTTRSLFLNLTEVVRYRKIPQESLPTSPINDVGSDHTWNSFRSIGHMRSPSTSTLPLMMTASEDMISGKQTRSEGGDSSSSMTRPASTLGITHQLNGLLISETKQEGSKAKPDEGASHSCSIPKSGSATVIENLLLTETNSLQLQTQQAEETILSPVVIFKPTASPENTTPSLSDSARSSSPELQDKSNNSLNNSNNNNSINIKNSDIIDSSISNKSQKHTTTTTGSTGSTGTVSPNDPSYASRIRPKLRSYQSSPSIRLHVEKQSTKDTTSSAPFKKSKSTKRVTFDPQSLMADASRTGDLSLYKSMLGVVQEEGKSGTLEQIINHQSASRKLSSLHLAASYNHLELCQFLVEMGANINLTDMEGWTPLHCAAAEGHLAVFDYLAKRPDADLQAVTMDGELLEDVVEDDDLRQKVIDIIEAQSRGSE</sequence>
<feature type="repeat" description="ANK" evidence="3">
    <location>
        <begin position="704"/>
        <end position="736"/>
    </location>
</feature>
<dbReference type="SMART" id="SM00248">
    <property type="entry name" value="ANK"/>
    <property type="match status" value="3"/>
</dbReference>
<feature type="compositionally biased region" description="Low complexity" evidence="4">
    <location>
        <begin position="144"/>
        <end position="174"/>
    </location>
</feature>
<dbReference type="Pfam" id="PF12796">
    <property type="entry name" value="Ank_2"/>
    <property type="match status" value="1"/>
</dbReference>
<dbReference type="GeneID" id="33570748"/>
<dbReference type="InterPro" id="IPR002110">
    <property type="entry name" value="Ankyrin_rpt"/>
</dbReference>
<dbReference type="InParanoid" id="A0A1Y2GKJ9"/>
<dbReference type="RefSeq" id="XP_021880042.1">
    <property type="nucleotide sequence ID" value="XM_022028905.1"/>
</dbReference>
<dbReference type="Gene3D" id="1.25.40.20">
    <property type="entry name" value="Ankyrin repeat-containing domain"/>
    <property type="match status" value="2"/>
</dbReference>
<dbReference type="STRING" id="64571.A0A1Y2GKJ9"/>
<feature type="region of interest" description="Disordered" evidence="4">
    <location>
        <begin position="58"/>
        <end position="115"/>
    </location>
</feature>
<proteinExistence type="predicted"/>
<feature type="region of interest" description="Disordered" evidence="4">
    <location>
        <begin position="439"/>
        <end position="458"/>
    </location>
</feature>
<dbReference type="PROSITE" id="PS50297">
    <property type="entry name" value="ANK_REP_REGION"/>
    <property type="match status" value="3"/>
</dbReference>
<dbReference type="Proteomes" id="UP000193648">
    <property type="component" value="Unassembled WGS sequence"/>
</dbReference>
<dbReference type="Pfam" id="PF00023">
    <property type="entry name" value="Ank"/>
    <property type="match status" value="1"/>
</dbReference>
<feature type="repeat" description="ANK" evidence="3">
    <location>
        <begin position="329"/>
        <end position="361"/>
    </location>
</feature>
<feature type="compositionally biased region" description="Low complexity" evidence="4">
    <location>
        <begin position="544"/>
        <end position="605"/>
    </location>
</feature>
<feature type="region of interest" description="Disordered" evidence="4">
    <location>
        <begin position="26"/>
        <end position="45"/>
    </location>
</feature>
<comment type="caution">
    <text evidence="5">The sequence shown here is derived from an EMBL/GenBank/DDBJ whole genome shotgun (WGS) entry which is preliminary data.</text>
</comment>
<keyword evidence="1" id="KW-0677">Repeat</keyword>
<feature type="compositionally biased region" description="Basic and acidic residues" evidence="4">
    <location>
        <begin position="476"/>
        <end position="488"/>
    </location>
</feature>
<feature type="compositionally biased region" description="Polar residues" evidence="4">
    <location>
        <begin position="26"/>
        <end position="36"/>
    </location>
</feature>
<evidence type="ECO:0000256" key="1">
    <source>
        <dbReference type="ARBA" id="ARBA00022737"/>
    </source>
</evidence>
<evidence type="ECO:0000256" key="3">
    <source>
        <dbReference type="PROSITE-ProRule" id="PRU00023"/>
    </source>
</evidence>
<name>A0A1Y2GKJ9_9FUNG</name>
<evidence type="ECO:0000256" key="2">
    <source>
        <dbReference type="ARBA" id="ARBA00023043"/>
    </source>
</evidence>
<dbReference type="InterPro" id="IPR036770">
    <property type="entry name" value="Ankyrin_rpt-contain_sf"/>
</dbReference>
<accession>A0A1Y2GKJ9</accession>
<protein>
    <recommendedName>
        <fullName evidence="7">Ankyrin repeat-containing domain protein</fullName>
    </recommendedName>
</protein>
<dbReference type="OrthoDB" id="428895at2759"/>
<evidence type="ECO:0000313" key="6">
    <source>
        <dbReference type="Proteomes" id="UP000193648"/>
    </source>
</evidence>
<keyword evidence="2 3" id="KW-0040">ANK repeat</keyword>
<keyword evidence="6" id="KW-1185">Reference proteome</keyword>